<dbReference type="EMBL" id="BAAAJX010000001">
    <property type="protein sequence ID" value="GAA1491761.1"/>
    <property type="molecule type" value="Genomic_DNA"/>
</dbReference>
<evidence type="ECO:0008006" key="5">
    <source>
        <dbReference type="Google" id="ProtNLM"/>
    </source>
</evidence>
<feature type="region of interest" description="Disordered" evidence="1">
    <location>
        <begin position="212"/>
        <end position="235"/>
    </location>
</feature>
<dbReference type="Proteomes" id="UP001501742">
    <property type="component" value="Unassembled WGS sequence"/>
</dbReference>
<keyword evidence="4" id="KW-1185">Reference proteome</keyword>
<evidence type="ECO:0000313" key="4">
    <source>
        <dbReference type="Proteomes" id="UP001501742"/>
    </source>
</evidence>
<reference evidence="3 4" key="1">
    <citation type="journal article" date="2019" name="Int. J. Syst. Evol. Microbiol.">
        <title>The Global Catalogue of Microorganisms (GCM) 10K type strain sequencing project: providing services to taxonomists for standard genome sequencing and annotation.</title>
        <authorList>
            <consortium name="The Broad Institute Genomics Platform"/>
            <consortium name="The Broad Institute Genome Sequencing Center for Infectious Disease"/>
            <person name="Wu L."/>
            <person name="Ma J."/>
        </authorList>
    </citation>
    <scope>NUCLEOTIDE SEQUENCE [LARGE SCALE GENOMIC DNA]</scope>
    <source>
        <strain evidence="3 4">JCM 12140</strain>
    </source>
</reference>
<evidence type="ECO:0000313" key="3">
    <source>
        <dbReference type="EMBL" id="GAA1491761.1"/>
    </source>
</evidence>
<gene>
    <name evidence="3" type="ORF">GCM10009627_01070</name>
</gene>
<accession>A0ABN1Z877</accession>
<comment type="caution">
    <text evidence="3">The sequence shown here is derived from an EMBL/GenBank/DDBJ whole genome shotgun (WGS) entry which is preliminary data.</text>
</comment>
<feature type="chain" id="PRO_5045193331" description="Lipoprotein" evidence="2">
    <location>
        <begin position="24"/>
        <end position="235"/>
    </location>
</feature>
<protein>
    <recommendedName>
        <fullName evidence="5">Lipoprotein</fullName>
    </recommendedName>
</protein>
<dbReference type="RefSeq" id="WP_204608353.1">
    <property type="nucleotide sequence ID" value="NZ_BAAAJX010000001.1"/>
</dbReference>
<dbReference type="PROSITE" id="PS51257">
    <property type="entry name" value="PROKAR_LIPOPROTEIN"/>
    <property type="match status" value="1"/>
</dbReference>
<sequence length="235" mass="25271">MTVVTRPRLRGAIVTMLAALVLATTGCAPGGAGRGDDVTGQDARDAAGKTQAQVADLSLKDEFELAGERYEHGQVVLASAQRQISDGTWYWNGGDVRPLPAGDGAFGEAPEGATTQNSYSFRAVRIIKPDGATGAEQDLEPMQRYFDEEGWRSSSAKVGTDHEVSADTGDGWWVTWSVRPNGLSSLGVYSEAFWARDAPALIKAISLRDPANFPEESEPGVSEPFPKWSDPVRER</sequence>
<keyword evidence="2" id="KW-0732">Signal</keyword>
<name>A0ABN1Z877_9MICO</name>
<feature type="signal peptide" evidence="2">
    <location>
        <begin position="1"/>
        <end position="23"/>
    </location>
</feature>
<organism evidence="3 4">
    <name type="scientific">Curtobacterium herbarum</name>
    <dbReference type="NCBI Taxonomy" id="150122"/>
    <lineage>
        <taxon>Bacteria</taxon>
        <taxon>Bacillati</taxon>
        <taxon>Actinomycetota</taxon>
        <taxon>Actinomycetes</taxon>
        <taxon>Micrococcales</taxon>
        <taxon>Microbacteriaceae</taxon>
        <taxon>Curtobacterium</taxon>
    </lineage>
</organism>
<evidence type="ECO:0000256" key="1">
    <source>
        <dbReference type="SAM" id="MobiDB-lite"/>
    </source>
</evidence>
<evidence type="ECO:0000256" key="2">
    <source>
        <dbReference type="SAM" id="SignalP"/>
    </source>
</evidence>
<proteinExistence type="predicted"/>